<reference evidence="5" key="1">
    <citation type="journal article" date="2023" name="Commun. Biol.">
        <title>Genome analysis of Parmales, the sister group of diatoms, reveals the evolutionary specialization of diatoms from phago-mixotrophs to photoautotrophs.</title>
        <authorList>
            <person name="Ban H."/>
            <person name="Sato S."/>
            <person name="Yoshikawa S."/>
            <person name="Yamada K."/>
            <person name="Nakamura Y."/>
            <person name="Ichinomiya M."/>
            <person name="Sato N."/>
            <person name="Blanc-Mathieu R."/>
            <person name="Endo H."/>
            <person name="Kuwata A."/>
            <person name="Ogata H."/>
        </authorList>
    </citation>
    <scope>NUCLEOTIDE SEQUENCE [LARGE SCALE GENOMIC DNA]</scope>
    <source>
        <strain evidence="5">NIES 3701</strain>
    </source>
</reference>
<dbReference type="InterPro" id="IPR038718">
    <property type="entry name" value="SNF2-like_sf"/>
</dbReference>
<keyword evidence="1" id="KW-0378">Hydrolase</keyword>
<evidence type="ECO:0000256" key="1">
    <source>
        <dbReference type="ARBA" id="ARBA00022801"/>
    </source>
</evidence>
<dbReference type="InterPro" id="IPR001650">
    <property type="entry name" value="Helicase_C-like"/>
</dbReference>
<keyword evidence="5" id="KW-1185">Reference proteome</keyword>
<comment type="caution">
    <text evidence="4">The sequence shown here is derived from an EMBL/GenBank/DDBJ whole genome shotgun (WGS) entry which is preliminary data.</text>
</comment>
<dbReference type="Proteomes" id="UP001165085">
    <property type="component" value="Unassembled WGS sequence"/>
</dbReference>
<dbReference type="AlphaFoldDB" id="A0A9W7F3L3"/>
<organism evidence="4 5">
    <name type="scientific">Triparma strigata</name>
    <dbReference type="NCBI Taxonomy" id="1606541"/>
    <lineage>
        <taxon>Eukaryota</taxon>
        <taxon>Sar</taxon>
        <taxon>Stramenopiles</taxon>
        <taxon>Ochrophyta</taxon>
        <taxon>Bolidophyceae</taxon>
        <taxon>Parmales</taxon>
        <taxon>Triparmaceae</taxon>
        <taxon>Triparma</taxon>
    </lineage>
</organism>
<proteinExistence type="predicted"/>
<dbReference type="CDD" id="cd18793">
    <property type="entry name" value="SF2_C_SNF"/>
    <property type="match status" value="1"/>
</dbReference>
<feature type="domain" description="Helicase ATP-binding" evidence="2">
    <location>
        <begin position="74"/>
        <end position="227"/>
    </location>
</feature>
<sequence length="531" mass="61304">MNRAPDGSLIPTGRYDVDWGRRERIGQRYTIESTPLLYRLFVQRPVIPRAIRWETVPEPIRTNAFDFQRSDIESAVRDHGGRCFLAHDMGCGKTMISLGVVAQYRTSESRHLIICPSYLRSSWWNEISRWMGLDARVIFKTKDELTSNPFVVVSYDLAVRKLREIQGVRWTTITCDESHYLKSRVAKRTKLLSPILQKCPHVLLLSGTPALSRPCELFTQLQILHPKTFKQFSLFAKRYCDLKKTVWGWDSSGSTNPDELSVVMAKCMLRRLKRDVLQDLPRKMRKRVRVPLSSKESKELQEHFVKLRELNLVLNKVTVASEESRTKAFERQSLVSEMFRATARAKLKGVCDYVKGTCEDNADHKIILFGFHQITMDALEELVSTQLKERFIRIDGKTPQQERQPLVDEFQDPAGPRVAILSIGACNSGLTLTACHHTVFCELTWTPSLLLQCEDRTHRISQEHVCQYDYLCAEDSLDERVLDKIHNKFGVLDHIIDKKRNADGFDVAEETEFERVFTEEEEKPLSKKAKV</sequence>
<evidence type="ECO:0000259" key="3">
    <source>
        <dbReference type="PROSITE" id="PS51194"/>
    </source>
</evidence>
<dbReference type="GO" id="GO:0043596">
    <property type="term" value="C:nuclear replication fork"/>
    <property type="evidence" value="ECO:0007669"/>
    <property type="project" value="TreeGrafter"/>
</dbReference>
<dbReference type="InterPro" id="IPR027417">
    <property type="entry name" value="P-loop_NTPase"/>
</dbReference>
<dbReference type="GO" id="GO:0006281">
    <property type="term" value="P:DNA repair"/>
    <property type="evidence" value="ECO:0007669"/>
    <property type="project" value="TreeGrafter"/>
</dbReference>
<accession>A0A9W7F3L3</accession>
<dbReference type="PANTHER" id="PTHR45766">
    <property type="entry name" value="DNA ANNEALING HELICASE AND ENDONUCLEASE ZRANB3 FAMILY MEMBER"/>
    <property type="match status" value="1"/>
</dbReference>
<dbReference type="GO" id="GO:0005524">
    <property type="term" value="F:ATP binding"/>
    <property type="evidence" value="ECO:0007669"/>
    <property type="project" value="InterPro"/>
</dbReference>
<dbReference type="OrthoDB" id="2801544at2759"/>
<dbReference type="PROSITE" id="PS51194">
    <property type="entry name" value="HELICASE_CTER"/>
    <property type="match status" value="1"/>
</dbReference>
<dbReference type="Pfam" id="PF00176">
    <property type="entry name" value="SNF2-rel_dom"/>
    <property type="match status" value="1"/>
</dbReference>
<dbReference type="Gene3D" id="3.40.50.10810">
    <property type="entry name" value="Tandem AAA-ATPase domain"/>
    <property type="match status" value="1"/>
</dbReference>
<dbReference type="Pfam" id="PF00271">
    <property type="entry name" value="Helicase_C"/>
    <property type="match status" value="1"/>
</dbReference>
<dbReference type="EMBL" id="BRXY01000567">
    <property type="protein sequence ID" value="GMI00233.1"/>
    <property type="molecule type" value="Genomic_DNA"/>
</dbReference>
<dbReference type="GO" id="GO:0016787">
    <property type="term" value="F:hydrolase activity"/>
    <property type="evidence" value="ECO:0007669"/>
    <property type="project" value="UniProtKB-KW"/>
</dbReference>
<dbReference type="PROSITE" id="PS51192">
    <property type="entry name" value="HELICASE_ATP_BIND_1"/>
    <property type="match status" value="1"/>
</dbReference>
<dbReference type="Gene3D" id="3.40.50.300">
    <property type="entry name" value="P-loop containing nucleotide triphosphate hydrolases"/>
    <property type="match status" value="1"/>
</dbReference>
<dbReference type="SUPFAM" id="SSF52540">
    <property type="entry name" value="P-loop containing nucleoside triphosphate hydrolases"/>
    <property type="match status" value="2"/>
</dbReference>
<dbReference type="SMART" id="SM00487">
    <property type="entry name" value="DEXDc"/>
    <property type="match status" value="1"/>
</dbReference>
<dbReference type="SMART" id="SM00490">
    <property type="entry name" value="HELICc"/>
    <property type="match status" value="1"/>
</dbReference>
<dbReference type="InterPro" id="IPR000330">
    <property type="entry name" value="SNF2_N"/>
</dbReference>
<dbReference type="InterPro" id="IPR049730">
    <property type="entry name" value="SNF2/RAD54-like_C"/>
</dbReference>
<feature type="domain" description="Helicase C-terminal" evidence="3">
    <location>
        <begin position="349"/>
        <end position="513"/>
    </location>
</feature>
<dbReference type="InterPro" id="IPR014001">
    <property type="entry name" value="Helicase_ATP-bd"/>
</dbReference>
<dbReference type="PANTHER" id="PTHR45766:SF6">
    <property type="entry name" value="SWI_SNF-RELATED MATRIX-ASSOCIATED ACTIN-DEPENDENT REGULATOR OF CHROMATIN SUBFAMILY A-LIKE PROTEIN 1"/>
    <property type="match status" value="1"/>
</dbReference>
<evidence type="ECO:0000259" key="2">
    <source>
        <dbReference type="PROSITE" id="PS51192"/>
    </source>
</evidence>
<evidence type="ECO:0000313" key="5">
    <source>
        <dbReference type="Proteomes" id="UP001165085"/>
    </source>
</evidence>
<protein>
    <submittedName>
        <fullName evidence="4">Uncharacterized protein</fullName>
    </submittedName>
</protein>
<name>A0A9W7F3L3_9STRA</name>
<dbReference type="GO" id="GO:0031297">
    <property type="term" value="P:replication fork processing"/>
    <property type="evidence" value="ECO:0007669"/>
    <property type="project" value="TreeGrafter"/>
</dbReference>
<evidence type="ECO:0000313" key="4">
    <source>
        <dbReference type="EMBL" id="GMI00233.1"/>
    </source>
</evidence>
<gene>
    <name evidence="4" type="ORF">TrST_g8624</name>
</gene>